<evidence type="ECO:0000313" key="1">
    <source>
        <dbReference type="EMBL" id="CAK9079401.1"/>
    </source>
</evidence>
<evidence type="ECO:0000313" key="2">
    <source>
        <dbReference type="Proteomes" id="UP001642484"/>
    </source>
</evidence>
<dbReference type="InterPro" id="IPR053304">
    <property type="entry name" value="RNA_M5U_MTase"/>
</dbReference>
<reference evidence="1 2" key="1">
    <citation type="submission" date="2024-02" db="EMBL/GenBank/DDBJ databases">
        <authorList>
            <person name="Chen Y."/>
            <person name="Shah S."/>
            <person name="Dougan E. K."/>
            <person name="Thang M."/>
            <person name="Chan C."/>
        </authorList>
    </citation>
    <scope>NUCLEOTIDE SEQUENCE [LARGE SCALE GENOMIC DNA]</scope>
</reference>
<gene>
    <name evidence="1" type="ORF">CCMP2556_LOCUS39100</name>
</gene>
<dbReference type="InterPro" id="IPR029063">
    <property type="entry name" value="SAM-dependent_MTases_sf"/>
</dbReference>
<dbReference type="PANTHER" id="PTHR47548">
    <property type="entry name" value="BNAA06G32370D PROTEIN"/>
    <property type="match status" value="1"/>
</dbReference>
<dbReference type="PANTHER" id="PTHR47548:SF1">
    <property type="entry name" value="S-ADENOSYL-L-METHIONINE-DEPENDENT METHYLTRANSFERASES SUPERFAMILY PROTEIN"/>
    <property type="match status" value="1"/>
</dbReference>
<accession>A0ABP0PV53</accession>
<proteinExistence type="predicted"/>
<keyword evidence="2" id="KW-1185">Reference proteome</keyword>
<dbReference type="Gene3D" id="3.40.50.150">
    <property type="entry name" value="Vaccinia Virus protein VP39"/>
    <property type="match status" value="1"/>
</dbReference>
<comment type="caution">
    <text evidence="1">The sequence shown here is derived from an EMBL/GenBank/DDBJ whole genome shotgun (WGS) entry which is preliminary data.</text>
</comment>
<dbReference type="Proteomes" id="UP001642484">
    <property type="component" value="Unassembled WGS sequence"/>
</dbReference>
<dbReference type="Gene3D" id="2.40.50.1070">
    <property type="match status" value="1"/>
</dbReference>
<sequence length="247" mass="27715">MVEEKPVLNGCARVLQLRAAACSFTQSRTTSDRILQPKLWHHGAKNQPTLSPRFGQPNHALVALVKGELSSVLPLAGCVVNHPSLMRAVKQLQEVFNSEGVGVFDHDSATARGIFEEESARYVELTLERPSGLVQLVIVWNGIQGKESGQLQTLLDALWPCDESDNAFWHSIWVHWRDPDPSLMRAMHTKRPEAWQQVRPDRAERPAHVIERLDGLDFSFGPASFQQANLVVFEKMLQDRTVAIHSS</sequence>
<name>A0ABP0PV53_9DINO</name>
<organism evidence="1 2">
    <name type="scientific">Durusdinium trenchii</name>
    <dbReference type="NCBI Taxonomy" id="1381693"/>
    <lineage>
        <taxon>Eukaryota</taxon>
        <taxon>Sar</taxon>
        <taxon>Alveolata</taxon>
        <taxon>Dinophyceae</taxon>
        <taxon>Suessiales</taxon>
        <taxon>Symbiodiniaceae</taxon>
        <taxon>Durusdinium</taxon>
    </lineage>
</organism>
<protein>
    <submittedName>
        <fullName evidence="1">Uncharacterized protein</fullName>
    </submittedName>
</protein>
<dbReference type="EMBL" id="CAXAMN010023651">
    <property type="protein sequence ID" value="CAK9079401.1"/>
    <property type="molecule type" value="Genomic_DNA"/>
</dbReference>